<dbReference type="PANTHER" id="PTHR46268">
    <property type="entry name" value="STRESS RESPONSE PROTEIN NHAX"/>
    <property type="match status" value="1"/>
</dbReference>
<dbReference type="InterPro" id="IPR006016">
    <property type="entry name" value="UspA"/>
</dbReference>
<comment type="similarity">
    <text evidence="1">Belongs to the universal stress protein A family.</text>
</comment>
<evidence type="ECO:0000313" key="5">
    <source>
        <dbReference type="EMBL" id="GGH89703.1"/>
    </source>
</evidence>
<dbReference type="Proteomes" id="UP000242861">
    <property type="component" value="Unassembled WGS sequence"/>
</dbReference>
<dbReference type="EMBL" id="BMDE01000002">
    <property type="protein sequence ID" value="GGH89703.1"/>
    <property type="molecule type" value="Genomic_DNA"/>
</dbReference>
<dbReference type="Pfam" id="PF00582">
    <property type="entry name" value="Usp"/>
    <property type="match status" value="2"/>
</dbReference>
<evidence type="ECO:0000256" key="3">
    <source>
        <dbReference type="ARBA" id="ARBA00022840"/>
    </source>
</evidence>
<dbReference type="InterPro" id="IPR014729">
    <property type="entry name" value="Rossmann-like_a/b/a_fold"/>
</dbReference>
<reference evidence="5" key="5">
    <citation type="submission" date="2024-05" db="EMBL/GenBank/DDBJ databases">
        <authorList>
            <person name="Sun Q."/>
            <person name="Sedlacek I."/>
        </authorList>
    </citation>
    <scope>NUCLEOTIDE SEQUENCE</scope>
    <source>
        <strain evidence="5">CCM 8778</strain>
    </source>
</reference>
<keyword evidence="8" id="KW-1185">Reference proteome</keyword>
<dbReference type="RefSeq" id="WP_093984934.1">
    <property type="nucleotide sequence ID" value="NZ_BMDE01000002.1"/>
</dbReference>
<dbReference type="Gene3D" id="3.40.50.620">
    <property type="entry name" value="HUPs"/>
    <property type="match status" value="2"/>
</dbReference>
<reference evidence="6" key="2">
    <citation type="submission" date="2017-12" db="EMBL/GenBank/DDBJ databases">
        <authorList>
            <person name="Hurst M.R.H."/>
        </authorList>
    </citation>
    <scope>NUCLEOTIDE SEQUENCE [LARGE SCALE GENOMIC DNA]</scope>
    <source>
        <strain evidence="6">ZYSR67-Z</strain>
    </source>
</reference>
<dbReference type="SUPFAM" id="SSF52402">
    <property type="entry name" value="Adenine nucleotide alpha hydrolases-like"/>
    <property type="match status" value="2"/>
</dbReference>
<evidence type="ECO:0000259" key="4">
    <source>
        <dbReference type="Pfam" id="PF00582"/>
    </source>
</evidence>
<dbReference type="InterPro" id="IPR006015">
    <property type="entry name" value="Universal_stress_UspA"/>
</dbReference>
<evidence type="ECO:0000256" key="1">
    <source>
        <dbReference type="ARBA" id="ARBA00008791"/>
    </source>
</evidence>
<comment type="caution">
    <text evidence="6">The sequence shown here is derived from an EMBL/GenBank/DDBJ whole genome shotgun (WGS) entry which is preliminary data.</text>
</comment>
<dbReference type="PRINTS" id="PR01438">
    <property type="entry name" value="UNVRSLSTRESS"/>
</dbReference>
<sequence length="271" mass="29363">MFKHILIAHDLSQQADVALRRAAQLAEQHQARLTLLHVAEGQHSSASLKELQQATEQVLGERLSSYSHCPAQVLIRQGKASDVLLQALTEEDYDLLVVGSHHKNKPELFTGTNLERIARHCQVPLLLACGQDSRAYQQAVLAIDSSLCACKALACAYQLLPSTAQLHAVNIFSQPAKQSASKAAAQLEIQQALIGQLVDDECSQLPSDGPSVSHEVVPGTLAGSLDQLIRQRRPQLLALGQHSRSVLVNALLGSLPAHYLRQAPCDVLLVK</sequence>
<proteinExistence type="inferred from homology"/>
<dbReference type="Proteomes" id="UP000655550">
    <property type="component" value="Unassembled WGS sequence"/>
</dbReference>
<organism evidence="6 7">
    <name type="scientific">Pseudomonas fluvialis</name>
    <dbReference type="NCBI Taxonomy" id="1793966"/>
    <lineage>
        <taxon>Bacteria</taxon>
        <taxon>Pseudomonadati</taxon>
        <taxon>Pseudomonadota</taxon>
        <taxon>Gammaproteobacteria</taxon>
        <taxon>Pseudomonadales</taxon>
        <taxon>Pseudomonadaceae</taxon>
        <taxon>Pseudomonas</taxon>
    </lineage>
</organism>
<dbReference type="EMBL" id="PIYS01000027">
    <property type="protein sequence ID" value="PKF70272.1"/>
    <property type="molecule type" value="Genomic_DNA"/>
</dbReference>
<feature type="domain" description="UspA" evidence="4">
    <location>
        <begin position="1"/>
        <end position="127"/>
    </location>
</feature>
<evidence type="ECO:0000313" key="8">
    <source>
        <dbReference type="Proteomes" id="UP000655550"/>
    </source>
</evidence>
<evidence type="ECO:0000313" key="7">
    <source>
        <dbReference type="Proteomes" id="UP000242861"/>
    </source>
</evidence>
<evidence type="ECO:0000313" key="6">
    <source>
        <dbReference type="EMBL" id="PKF70272.1"/>
    </source>
</evidence>
<name>A0A2I0CMC4_9PSED</name>
<reference evidence="7" key="3">
    <citation type="submission" date="2017-12" db="EMBL/GenBank/DDBJ databases">
        <authorList>
            <person name="Yu X.-Y."/>
        </authorList>
    </citation>
    <scope>NUCLEOTIDE SEQUENCE [LARGE SCALE GENOMIC DNA]</scope>
    <source>
        <strain evidence="7">ZYSR67-Z</strain>
    </source>
</reference>
<dbReference type="AlphaFoldDB" id="A0A2I0CMC4"/>
<dbReference type="PANTHER" id="PTHR46268:SF27">
    <property type="entry name" value="UNIVERSAL STRESS PROTEIN RV2623"/>
    <property type="match status" value="1"/>
</dbReference>
<dbReference type="GO" id="GO:0005524">
    <property type="term" value="F:ATP binding"/>
    <property type="evidence" value="ECO:0007669"/>
    <property type="project" value="UniProtKB-KW"/>
</dbReference>
<keyword evidence="2" id="KW-0547">Nucleotide-binding</keyword>
<reference evidence="5" key="1">
    <citation type="journal article" date="2014" name="Int. J. Syst. Evol. Microbiol.">
        <title>Complete genome of a new Firmicutes species belonging to the dominant human colonic microbiota ('Ruminococcus bicirculans') reveals two chromosomes and a selective capacity to utilize plant glucans.</title>
        <authorList>
            <consortium name="NISC Comparative Sequencing Program"/>
            <person name="Wegmann U."/>
            <person name="Louis P."/>
            <person name="Goesmann A."/>
            <person name="Henrissat B."/>
            <person name="Duncan S.H."/>
            <person name="Flint H.J."/>
        </authorList>
    </citation>
    <scope>NUCLEOTIDE SEQUENCE</scope>
    <source>
        <strain evidence="5">CCM 8778</strain>
    </source>
</reference>
<gene>
    <name evidence="6" type="ORF">CW360_13285</name>
    <name evidence="5" type="ORF">GCM10007363_05450</name>
</gene>
<evidence type="ECO:0000256" key="2">
    <source>
        <dbReference type="ARBA" id="ARBA00022741"/>
    </source>
</evidence>
<accession>A0A2I0CMC4</accession>
<dbReference type="CDD" id="cd00293">
    <property type="entry name" value="USP-like"/>
    <property type="match status" value="2"/>
</dbReference>
<protein>
    <submittedName>
        <fullName evidence="6">Universal stress protein</fullName>
    </submittedName>
</protein>
<keyword evidence="3" id="KW-0067">ATP-binding</keyword>
<reference evidence="8" key="4">
    <citation type="journal article" date="2019" name="Int. J. Syst. Evol. Microbiol.">
        <title>The Global Catalogue of Microorganisms (GCM) 10K type strain sequencing project: providing services to taxonomists for standard genome sequencing and annotation.</title>
        <authorList>
            <consortium name="The Broad Institute Genomics Platform"/>
            <consortium name="The Broad Institute Genome Sequencing Center for Infectious Disease"/>
            <person name="Wu L."/>
            <person name="Ma J."/>
        </authorList>
    </citation>
    <scope>NUCLEOTIDE SEQUENCE [LARGE SCALE GENOMIC DNA]</scope>
    <source>
        <strain evidence="8">CCM 8778</strain>
    </source>
</reference>
<feature type="domain" description="UspA" evidence="4">
    <location>
        <begin position="136"/>
        <end position="271"/>
    </location>
</feature>